<comment type="similarity">
    <text evidence="1">Belongs to the eukaryotic ribosomal protein eL6 family.</text>
</comment>
<organism evidence="10 11">
    <name type="scientific">Drosophila erecta</name>
    <name type="common">Fruit fly</name>
    <dbReference type="NCBI Taxonomy" id="7220"/>
    <lineage>
        <taxon>Eukaryota</taxon>
        <taxon>Metazoa</taxon>
        <taxon>Ecdysozoa</taxon>
        <taxon>Arthropoda</taxon>
        <taxon>Hexapoda</taxon>
        <taxon>Insecta</taxon>
        <taxon>Pterygota</taxon>
        <taxon>Neoptera</taxon>
        <taxon>Endopterygota</taxon>
        <taxon>Diptera</taxon>
        <taxon>Brachycera</taxon>
        <taxon>Muscomorpha</taxon>
        <taxon>Ephydroidea</taxon>
        <taxon>Drosophilidae</taxon>
        <taxon>Drosophila</taxon>
        <taxon>Sophophora</taxon>
    </lineage>
</organism>
<dbReference type="PANTHER" id="PTHR10715">
    <property type="entry name" value="60S RIBOSOMAL PROTEIN L6"/>
    <property type="match status" value="1"/>
</dbReference>
<dbReference type="FunFam" id="2.30.30.30:FF:000014">
    <property type="entry name" value="60S ribosomal protein L6"/>
    <property type="match status" value="1"/>
</dbReference>
<dbReference type="Gene3D" id="2.30.30.30">
    <property type="match status" value="1"/>
</dbReference>
<dbReference type="InterPro" id="IPR000915">
    <property type="entry name" value="60S_ribosomal_eL6"/>
</dbReference>
<accession>B3P527</accession>
<dbReference type="OMA" id="KWYNADD"/>
<evidence type="ECO:0000313" key="10">
    <source>
        <dbReference type="EMBL" id="EDV52941.1"/>
    </source>
</evidence>
<evidence type="ECO:0000256" key="2">
    <source>
        <dbReference type="ARBA" id="ARBA00022980"/>
    </source>
</evidence>
<evidence type="ECO:0000256" key="4">
    <source>
        <dbReference type="ARBA" id="ARBA00034092"/>
    </source>
</evidence>
<feature type="domain" description="Large ribosomal subunit protein uL6 N-terminal" evidence="9">
    <location>
        <begin position="14"/>
        <end position="64"/>
    </location>
</feature>
<dbReference type="InterPro" id="IPR005568">
    <property type="entry name" value="Ribosomal_uL6_N"/>
</dbReference>
<dbReference type="AlphaFoldDB" id="B3P527"/>
<dbReference type="GO" id="GO:0002181">
    <property type="term" value="P:cytoplasmic translation"/>
    <property type="evidence" value="ECO:0007669"/>
    <property type="project" value="TreeGrafter"/>
</dbReference>
<reference evidence="10 11" key="2">
    <citation type="journal article" date="2008" name="Bioinformatics">
        <title>Assembly reconciliation.</title>
        <authorList>
            <person name="Zimin A.V."/>
            <person name="Smith D.R."/>
            <person name="Sutton G."/>
            <person name="Yorke J.A."/>
        </authorList>
    </citation>
    <scope>NUCLEOTIDE SEQUENCE [LARGE SCALE GENOMIC DNA]</scope>
    <source>
        <strain evidence="10 11">TSC#14021-0224.01</strain>
    </source>
</reference>
<comment type="function">
    <text evidence="4">Component of the large ribosomal subunit. The ribosome is a large ribonucleoprotein complex responsible for the synthesis of proteins in the cell.</text>
</comment>
<keyword evidence="11" id="KW-1185">Reference proteome</keyword>
<dbReference type="InterPro" id="IPR014722">
    <property type="entry name" value="Rib_uL2_dom2"/>
</dbReference>
<evidence type="ECO:0000256" key="1">
    <source>
        <dbReference type="ARBA" id="ARBA00010592"/>
    </source>
</evidence>
<dbReference type="GO" id="GO:0022625">
    <property type="term" value="C:cytosolic large ribosomal subunit"/>
    <property type="evidence" value="ECO:0007669"/>
    <property type="project" value="TreeGrafter"/>
</dbReference>
<protein>
    <recommendedName>
        <fullName evidence="5">Large ribosomal subunit protein eL6</fullName>
    </recommendedName>
    <alternativeName>
        <fullName evidence="6">60S ribosomal protein L6</fullName>
    </alternativeName>
</protein>
<feature type="compositionally biased region" description="Basic residues" evidence="8">
    <location>
        <begin position="9"/>
        <end position="21"/>
    </location>
</feature>
<dbReference type="Pfam" id="PF01159">
    <property type="entry name" value="Ribosomal_L6e"/>
    <property type="match status" value="1"/>
</dbReference>
<evidence type="ECO:0000256" key="8">
    <source>
        <dbReference type="SAM" id="MobiDB-lite"/>
    </source>
</evidence>
<feature type="region of interest" description="Disordered" evidence="8">
    <location>
        <begin position="1"/>
        <end position="21"/>
    </location>
</feature>
<dbReference type="OrthoDB" id="2436667at2759"/>
<dbReference type="Proteomes" id="UP000008711">
    <property type="component" value="Unassembled WGS sequence"/>
</dbReference>
<dbReference type="HOGENOM" id="CLU_066767_0_0_1"/>
<dbReference type="InterPro" id="IPR041997">
    <property type="entry name" value="Ribosomal_eL6_KOW"/>
</dbReference>
<dbReference type="PhylomeDB" id="B3P527"/>
<reference evidence="10 11" key="1">
    <citation type="journal article" date="2007" name="Nature">
        <title>Evolution of genes and genomes on the Drosophila phylogeny.</title>
        <authorList>
            <consortium name="Drosophila 12 Genomes Consortium"/>
            <person name="Clark A.G."/>
            <person name="Eisen M.B."/>
            <person name="Smith D.R."/>
            <person name="Bergman C.M."/>
            <person name="Oliver B."/>
            <person name="Markow T.A."/>
            <person name="Kaufman T.C."/>
            <person name="Kellis M."/>
            <person name="Gelbart W."/>
            <person name="Iyer V.N."/>
            <person name="Pollard D.A."/>
            <person name="Sackton T.B."/>
            <person name="Larracuente A.M."/>
            <person name="Singh N.D."/>
            <person name="Abad J.P."/>
            <person name="Abt D.N."/>
            <person name="Adryan B."/>
            <person name="Aguade M."/>
            <person name="Akashi H."/>
            <person name="Anderson W.W."/>
            <person name="Aquadro C.F."/>
            <person name="Ardell D.H."/>
            <person name="Arguello R."/>
            <person name="Artieri C.G."/>
            <person name="Barbash D.A."/>
            <person name="Barker D."/>
            <person name="Barsanti P."/>
            <person name="Batterham P."/>
            <person name="Batzoglou S."/>
            <person name="Begun D."/>
            <person name="Bhutkar A."/>
            <person name="Blanco E."/>
            <person name="Bosak S.A."/>
            <person name="Bradley R.K."/>
            <person name="Brand A.D."/>
            <person name="Brent M.R."/>
            <person name="Brooks A.N."/>
            <person name="Brown R.H."/>
            <person name="Butlin R.K."/>
            <person name="Caggese C."/>
            <person name="Calvi B.R."/>
            <person name="Bernardo de Carvalho A."/>
            <person name="Caspi A."/>
            <person name="Castrezana S."/>
            <person name="Celniker S.E."/>
            <person name="Chang J.L."/>
            <person name="Chapple C."/>
            <person name="Chatterji S."/>
            <person name="Chinwalla A."/>
            <person name="Civetta A."/>
            <person name="Clifton S.W."/>
            <person name="Comeron J.M."/>
            <person name="Costello J.C."/>
            <person name="Coyne J.A."/>
            <person name="Daub J."/>
            <person name="David R.G."/>
            <person name="Delcher A.L."/>
            <person name="Delehaunty K."/>
            <person name="Do C.B."/>
            <person name="Ebling H."/>
            <person name="Edwards K."/>
            <person name="Eickbush T."/>
            <person name="Evans J.D."/>
            <person name="Filipski A."/>
            <person name="Findeiss S."/>
            <person name="Freyhult E."/>
            <person name="Fulton L."/>
            <person name="Fulton R."/>
            <person name="Garcia A.C."/>
            <person name="Gardiner A."/>
            <person name="Garfield D.A."/>
            <person name="Garvin B.E."/>
            <person name="Gibson G."/>
            <person name="Gilbert D."/>
            <person name="Gnerre S."/>
            <person name="Godfrey J."/>
            <person name="Good R."/>
            <person name="Gotea V."/>
            <person name="Gravely B."/>
            <person name="Greenberg A.J."/>
            <person name="Griffiths-Jones S."/>
            <person name="Gross S."/>
            <person name="Guigo R."/>
            <person name="Gustafson E.A."/>
            <person name="Haerty W."/>
            <person name="Hahn M.W."/>
            <person name="Halligan D.L."/>
            <person name="Halpern A.L."/>
            <person name="Halter G.M."/>
            <person name="Han M.V."/>
            <person name="Heger A."/>
            <person name="Hillier L."/>
            <person name="Hinrichs A.S."/>
            <person name="Holmes I."/>
            <person name="Hoskins R.A."/>
            <person name="Hubisz M.J."/>
            <person name="Hultmark D."/>
            <person name="Huntley M.A."/>
            <person name="Jaffe D.B."/>
            <person name="Jagadeeshan S."/>
            <person name="Jeck W.R."/>
            <person name="Johnson J."/>
            <person name="Jones C.D."/>
            <person name="Jordan W.C."/>
            <person name="Karpen G.H."/>
            <person name="Kataoka E."/>
            <person name="Keightley P.D."/>
            <person name="Kheradpour P."/>
            <person name="Kirkness E.F."/>
            <person name="Koerich L.B."/>
            <person name="Kristiansen K."/>
            <person name="Kudrna D."/>
            <person name="Kulathinal R.J."/>
            <person name="Kumar S."/>
            <person name="Kwok R."/>
            <person name="Lander E."/>
            <person name="Langley C.H."/>
            <person name="Lapoint R."/>
            <person name="Lazzaro B.P."/>
            <person name="Lee S.J."/>
            <person name="Levesque L."/>
            <person name="Li R."/>
            <person name="Lin C.F."/>
            <person name="Lin M.F."/>
            <person name="Lindblad-Toh K."/>
            <person name="Llopart A."/>
            <person name="Long M."/>
            <person name="Low L."/>
            <person name="Lozovsky E."/>
            <person name="Lu J."/>
            <person name="Luo M."/>
            <person name="Machado C.A."/>
            <person name="Makalowski W."/>
            <person name="Marzo M."/>
            <person name="Matsuda M."/>
            <person name="Matzkin L."/>
            <person name="McAllister B."/>
            <person name="McBride C.S."/>
            <person name="McKernan B."/>
            <person name="McKernan K."/>
            <person name="Mendez-Lago M."/>
            <person name="Minx P."/>
            <person name="Mollenhauer M.U."/>
            <person name="Montooth K."/>
            <person name="Mount S.M."/>
            <person name="Mu X."/>
            <person name="Myers E."/>
            <person name="Negre B."/>
            <person name="Newfeld S."/>
            <person name="Nielsen R."/>
            <person name="Noor M.A."/>
            <person name="O'Grady P."/>
            <person name="Pachter L."/>
            <person name="Papaceit M."/>
            <person name="Parisi M.J."/>
            <person name="Parisi M."/>
            <person name="Parts L."/>
            <person name="Pedersen J.S."/>
            <person name="Pesole G."/>
            <person name="Phillippy A.M."/>
            <person name="Ponting C.P."/>
            <person name="Pop M."/>
            <person name="Porcelli D."/>
            <person name="Powell J.R."/>
            <person name="Prohaska S."/>
            <person name="Pruitt K."/>
            <person name="Puig M."/>
            <person name="Quesneville H."/>
            <person name="Ram K.R."/>
            <person name="Rand D."/>
            <person name="Rasmussen M.D."/>
            <person name="Reed L.K."/>
            <person name="Reenan R."/>
            <person name="Reily A."/>
            <person name="Remington K.A."/>
            <person name="Rieger T.T."/>
            <person name="Ritchie M.G."/>
            <person name="Robin C."/>
            <person name="Rogers Y.H."/>
            <person name="Rohde C."/>
            <person name="Rozas J."/>
            <person name="Rubenfield M.J."/>
            <person name="Ruiz A."/>
            <person name="Russo S."/>
            <person name="Salzberg S.L."/>
            <person name="Sanchez-Gracia A."/>
            <person name="Saranga D.J."/>
            <person name="Sato H."/>
            <person name="Schaeffer S.W."/>
            <person name="Schatz M.C."/>
            <person name="Schlenke T."/>
            <person name="Schwartz R."/>
            <person name="Segarra C."/>
            <person name="Singh R.S."/>
            <person name="Sirot L."/>
            <person name="Sirota M."/>
            <person name="Sisneros N.B."/>
            <person name="Smith C.D."/>
            <person name="Smith T.F."/>
            <person name="Spieth J."/>
            <person name="Stage D.E."/>
            <person name="Stark A."/>
            <person name="Stephan W."/>
            <person name="Strausberg R.L."/>
            <person name="Strempel S."/>
            <person name="Sturgill D."/>
            <person name="Sutton G."/>
            <person name="Sutton G.G."/>
            <person name="Tao W."/>
            <person name="Teichmann S."/>
            <person name="Tobari Y.N."/>
            <person name="Tomimura Y."/>
            <person name="Tsolas J.M."/>
            <person name="Valente V.L."/>
            <person name="Venter E."/>
            <person name="Venter J.C."/>
            <person name="Vicario S."/>
            <person name="Vieira F.G."/>
            <person name="Vilella A.J."/>
            <person name="Villasante A."/>
            <person name="Walenz B."/>
            <person name="Wang J."/>
            <person name="Wasserman M."/>
            <person name="Watts T."/>
            <person name="Wilson D."/>
            <person name="Wilson R.K."/>
            <person name="Wing R.A."/>
            <person name="Wolfner M.F."/>
            <person name="Wong A."/>
            <person name="Wong G.K."/>
            <person name="Wu C.I."/>
            <person name="Wu G."/>
            <person name="Yamamoto D."/>
            <person name="Yang H.P."/>
            <person name="Yang S.P."/>
            <person name="Yorke J.A."/>
            <person name="Yoshida K."/>
            <person name="Zdobnov E."/>
            <person name="Zhang P."/>
            <person name="Zhang Y."/>
            <person name="Zimin A.V."/>
            <person name="Baldwin J."/>
            <person name="Abdouelleil A."/>
            <person name="Abdulkadir J."/>
            <person name="Abebe A."/>
            <person name="Abera B."/>
            <person name="Abreu J."/>
            <person name="Acer S.C."/>
            <person name="Aftuck L."/>
            <person name="Alexander A."/>
            <person name="An P."/>
            <person name="Anderson E."/>
            <person name="Anderson S."/>
            <person name="Arachi H."/>
            <person name="Azer M."/>
            <person name="Bachantsang P."/>
            <person name="Barry A."/>
            <person name="Bayul T."/>
            <person name="Berlin A."/>
            <person name="Bessette D."/>
            <person name="Bloom T."/>
            <person name="Blye J."/>
            <person name="Boguslavskiy L."/>
            <person name="Bonnet C."/>
            <person name="Boukhgalter B."/>
            <person name="Bourzgui I."/>
            <person name="Brown A."/>
            <person name="Cahill P."/>
            <person name="Channer S."/>
            <person name="Cheshatsang Y."/>
            <person name="Chuda L."/>
            <person name="Citroen M."/>
            <person name="Collymore A."/>
            <person name="Cooke P."/>
            <person name="Costello M."/>
            <person name="D'Aco K."/>
            <person name="Daza R."/>
            <person name="De Haan G."/>
            <person name="DeGray S."/>
            <person name="DeMaso C."/>
            <person name="Dhargay N."/>
            <person name="Dooley K."/>
            <person name="Dooley E."/>
            <person name="Doricent M."/>
            <person name="Dorje P."/>
            <person name="Dorjee K."/>
            <person name="Dupes A."/>
            <person name="Elong R."/>
            <person name="Falk J."/>
            <person name="Farina A."/>
            <person name="Faro S."/>
            <person name="Ferguson D."/>
            <person name="Fisher S."/>
            <person name="Foley C.D."/>
            <person name="Franke A."/>
            <person name="Friedrich D."/>
            <person name="Gadbois L."/>
            <person name="Gearin G."/>
            <person name="Gearin C.R."/>
            <person name="Giannoukos G."/>
            <person name="Goode T."/>
            <person name="Graham J."/>
            <person name="Grandbois E."/>
            <person name="Grewal S."/>
            <person name="Gyaltsen K."/>
            <person name="Hafez N."/>
            <person name="Hagos B."/>
            <person name="Hall J."/>
            <person name="Henson C."/>
            <person name="Hollinger A."/>
            <person name="Honan T."/>
            <person name="Huard M.D."/>
            <person name="Hughes L."/>
            <person name="Hurhula B."/>
            <person name="Husby M.E."/>
            <person name="Kamat A."/>
            <person name="Kanga B."/>
            <person name="Kashin S."/>
            <person name="Khazanovich D."/>
            <person name="Kisner P."/>
            <person name="Lance K."/>
            <person name="Lara M."/>
            <person name="Lee W."/>
            <person name="Lennon N."/>
            <person name="Letendre F."/>
            <person name="LeVine R."/>
            <person name="Lipovsky A."/>
            <person name="Liu X."/>
            <person name="Liu J."/>
            <person name="Liu S."/>
            <person name="Lokyitsang T."/>
            <person name="Lokyitsang Y."/>
            <person name="Lubonja R."/>
            <person name="Lui A."/>
            <person name="MacDonald P."/>
            <person name="Magnisalis V."/>
            <person name="Maru K."/>
            <person name="Matthews C."/>
            <person name="McCusker W."/>
            <person name="McDonough S."/>
            <person name="Mehta T."/>
            <person name="Meldrim J."/>
            <person name="Meneus L."/>
            <person name="Mihai O."/>
            <person name="Mihalev A."/>
            <person name="Mihova T."/>
            <person name="Mittelman R."/>
            <person name="Mlenga V."/>
            <person name="Montmayeur A."/>
            <person name="Mulrain L."/>
            <person name="Navidi A."/>
            <person name="Naylor J."/>
            <person name="Negash T."/>
            <person name="Nguyen T."/>
            <person name="Nguyen N."/>
            <person name="Nicol R."/>
            <person name="Norbu C."/>
            <person name="Norbu N."/>
            <person name="Novod N."/>
            <person name="O'Neill B."/>
            <person name="Osman S."/>
            <person name="Markiewicz E."/>
            <person name="Oyono O.L."/>
            <person name="Patti C."/>
            <person name="Phunkhang P."/>
            <person name="Pierre F."/>
            <person name="Priest M."/>
            <person name="Raghuraman S."/>
            <person name="Rege F."/>
            <person name="Reyes R."/>
            <person name="Rise C."/>
            <person name="Rogov P."/>
            <person name="Ross K."/>
            <person name="Ryan E."/>
            <person name="Settipalli S."/>
            <person name="Shea T."/>
            <person name="Sherpa N."/>
            <person name="Shi L."/>
            <person name="Shih D."/>
            <person name="Sparrow T."/>
            <person name="Spaulding J."/>
            <person name="Stalker J."/>
            <person name="Stange-Thomann N."/>
            <person name="Stavropoulos S."/>
            <person name="Stone C."/>
            <person name="Strader C."/>
            <person name="Tesfaye S."/>
            <person name="Thomson T."/>
            <person name="Thoulutsang Y."/>
            <person name="Thoulutsang D."/>
            <person name="Topham K."/>
            <person name="Topping I."/>
            <person name="Tsamla T."/>
            <person name="Vassiliev H."/>
            <person name="Vo A."/>
            <person name="Wangchuk T."/>
            <person name="Wangdi T."/>
            <person name="Weiand M."/>
            <person name="Wilkinson J."/>
            <person name="Wilson A."/>
            <person name="Yadav S."/>
            <person name="Young G."/>
            <person name="Yu Q."/>
            <person name="Zembek L."/>
            <person name="Zhong D."/>
            <person name="Zimmer A."/>
            <person name="Zwirko Z."/>
            <person name="Jaffe D.B."/>
            <person name="Alvarez P."/>
            <person name="Brockman W."/>
            <person name="Butler J."/>
            <person name="Chin C."/>
            <person name="Gnerre S."/>
            <person name="Grabherr M."/>
            <person name="Kleber M."/>
            <person name="Mauceli E."/>
            <person name="MacCallum I."/>
        </authorList>
    </citation>
    <scope>NUCLEOTIDE SEQUENCE [LARGE SCALE GENOMIC DNA]</scope>
    <source>
        <strain evidence="10 11">TSC#14021-0224.01</strain>
    </source>
</reference>
<dbReference type="CDD" id="cd13156">
    <property type="entry name" value="KOW_RPL6"/>
    <property type="match status" value="1"/>
</dbReference>
<dbReference type="Pfam" id="PF03868">
    <property type="entry name" value="Ribosomal_L6e_N"/>
    <property type="match status" value="1"/>
</dbReference>
<dbReference type="InterPro" id="IPR008991">
    <property type="entry name" value="Translation_prot_SH3-like_sf"/>
</dbReference>
<evidence type="ECO:0000256" key="5">
    <source>
        <dbReference type="ARBA" id="ARBA00035233"/>
    </source>
</evidence>
<dbReference type="EMBL" id="CH954182">
    <property type="protein sequence ID" value="EDV52941.1"/>
    <property type="molecule type" value="Genomic_DNA"/>
</dbReference>
<evidence type="ECO:0000256" key="7">
    <source>
        <dbReference type="ARBA" id="ARBA00046388"/>
    </source>
</evidence>
<evidence type="ECO:0000256" key="3">
    <source>
        <dbReference type="ARBA" id="ARBA00023274"/>
    </source>
</evidence>
<dbReference type="PANTHER" id="PTHR10715:SF0">
    <property type="entry name" value="LARGE RIBOSOMAL SUBUNIT PROTEIN EL6"/>
    <property type="match status" value="1"/>
</dbReference>
<dbReference type="SUPFAM" id="SSF50104">
    <property type="entry name" value="Translation proteins SH3-like domain"/>
    <property type="match status" value="1"/>
</dbReference>
<proteinExistence type="inferred from homology"/>
<sequence length="243" mass="27698">MAPVEKAKKVAKSAKKGKKHPVNSYLKGGILRYSKAQMYKRRALYRLKDKKSPVVEKVKVPIKKSKATYPTKTFVKKRPAKANFSEHKRNTRRNLTPGTVLILLAGRHQGKRVVLLKVLASGLLLVTGPFALNSCPLRRVSQRYVIGTSSKVDLGAFKVPEHLNDAYFRRLKAKKDKKSGEADIFAAKKERFVPNEQRKKDQKEVDTALLKAIKAHPEGKFFAKYLQNMFALHSSQYPHRMRF</sequence>
<comment type="subunit">
    <text evidence="7">Component of the large ribosomal subunit. May bind IPO9 with low affinity.</text>
</comment>
<name>B3P527_DROER</name>
<dbReference type="eggNOG" id="KOG1694">
    <property type="taxonomic scope" value="Eukaryota"/>
</dbReference>
<evidence type="ECO:0000313" key="11">
    <source>
        <dbReference type="Proteomes" id="UP000008711"/>
    </source>
</evidence>
<dbReference type="KEGG" id="der:6554736"/>
<evidence type="ECO:0000259" key="9">
    <source>
        <dbReference type="Pfam" id="PF03868"/>
    </source>
</evidence>
<keyword evidence="2" id="KW-0689">Ribosomal protein</keyword>
<gene>
    <name evidence="10" type="primary">Dere\GG11863</name>
    <name evidence="10" type="ORF">Dere_GG11863</name>
</gene>
<keyword evidence="3" id="KW-0687">Ribonucleoprotein</keyword>
<dbReference type="GO" id="GO:0003723">
    <property type="term" value="F:RNA binding"/>
    <property type="evidence" value="ECO:0007669"/>
    <property type="project" value="TreeGrafter"/>
</dbReference>
<evidence type="ECO:0000256" key="6">
    <source>
        <dbReference type="ARBA" id="ARBA00035351"/>
    </source>
</evidence>
<dbReference type="GO" id="GO:0003735">
    <property type="term" value="F:structural constituent of ribosome"/>
    <property type="evidence" value="ECO:0007669"/>
    <property type="project" value="InterPro"/>
</dbReference>
<dbReference type="GO" id="GO:0000027">
    <property type="term" value="P:ribosomal large subunit assembly"/>
    <property type="evidence" value="ECO:0007669"/>
    <property type="project" value="TreeGrafter"/>
</dbReference>